<keyword evidence="1" id="KW-1133">Transmembrane helix</keyword>
<protein>
    <submittedName>
        <fullName evidence="2">DUF2069 domain-containing protein</fullName>
    </submittedName>
</protein>
<gene>
    <name evidence="2" type="ORF">L2725_13585</name>
</gene>
<dbReference type="Proteomes" id="UP001202831">
    <property type="component" value="Unassembled WGS sequence"/>
</dbReference>
<keyword evidence="1" id="KW-0472">Membrane</keyword>
<evidence type="ECO:0000313" key="3">
    <source>
        <dbReference type="Proteomes" id="UP001202831"/>
    </source>
</evidence>
<evidence type="ECO:0000256" key="1">
    <source>
        <dbReference type="SAM" id="Phobius"/>
    </source>
</evidence>
<evidence type="ECO:0000313" key="2">
    <source>
        <dbReference type="EMBL" id="MCL2914803.1"/>
    </source>
</evidence>
<keyword evidence="1" id="KW-0812">Transmembrane</keyword>
<feature type="transmembrane region" description="Helical" evidence="1">
    <location>
        <begin position="87"/>
        <end position="109"/>
    </location>
</feature>
<sequence length="122" mass="13547">MNTGTLFQLCRAGYIALLLLLSGWFIGQGLSGEYSLLFSLLWILPLLLPLKGVIQGNPYTYAWGGFILCLYLLHSLTLLYVADGAFLFALIETLLLLALLTGFSFYARLRGKELGLGLKKRK</sequence>
<feature type="transmembrane region" description="Helical" evidence="1">
    <location>
        <begin position="12"/>
        <end position="30"/>
    </location>
</feature>
<reference evidence="2 3" key="1">
    <citation type="submission" date="2022-01" db="EMBL/GenBank/DDBJ databases">
        <title>Whole genome-based taxonomy of the Shewanellaceae.</title>
        <authorList>
            <person name="Martin-Rodriguez A.J."/>
        </authorList>
    </citation>
    <scope>NUCLEOTIDE SEQUENCE [LARGE SCALE GENOMIC DNA]</scope>
    <source>
        <strain evidence="2 3">DSM 21332</strain>
    </source>
</reference>
<feature type="transmembrane region" description="Helical" evidence="1">
    <location>
        <begin position="61"/>
        <end position="81"/>
    </location>
</feature>
<proteinExistence type="predicted"/>
<dbReference type="InterPro" id="IPR018643">
    <property type="entry name" value="DUF2069_membrane"/>
</dbReference>
<dbReference type="Pfam" id="PF09842">
    <property type="entry name" value="DUF2069"/>
    <property type="match status" value="1"/>
</dbReference>
<name>A0ABT0N8J3_9GAMM</name>
<dbReference type="EMBL" id="JAKIKT010000005">
    <property type="protein sequence ID" value="MCL2914803.1"/>
    <property type="molecule type" value="Genomic_DNA"/>
</dbReference>
<organism evidence="2 3">
    <name type="scientific">Shewanella corallii</name>
    <dbReference type="NCBI Taxonomy" id="560080"/>
    <lineage>
        <taxon>Bacteria</taxon>
        <taxon>Pseudomonadati</taxon>
        <taxon>Pseudomonadota</taxon>
        <taxon>Gammaproteobacteria</taxon>
        <taxon>Alteromonadales</taxon>
        <taxon>Shewanellaceae</taxon>
        <taxon>Shewanella</taxon>
    </lineage>
</organism>
<comment type="caution">
    <text evidence="2">The sequence shown here is derived from an EMBL/GenBank/DDBJ whole genome shotgun (WGS) entry which is preliminary data.</text>
</comment>
<feature type="transmembrane region" description="Helical" evidence="1">
    <location>
        <begin position="36"/>
        <end position="54"/>
    </location>
</feature>
<keyword evidence="3" id="KW-1185">Reference proteome</keyword>
<accession>A0ABT0N8J3</accession>
<dbReference type="RefSeq" id="WP_115137736.1">
    <property type="nucleotide sequence ID" value="NZ_JAKIKT010000005.1"/>
</dbReference>